<dbReference type="InterPro" id="IPR011008">
    <property type="entry name" value="Dimeric_a/b-barrel"/>
</dbReference>
<evidence type="ECO:0000313" key="2">
    <source>
        <dbReference type="Proteomes" id="UP000430692"/>
    </source>
</evidence>
<dbReference type="EMBL" id="WUUL01000001">
    <property type="protein sequence ID" value="MXQ52165.1"/>
    <property type="molecule type" value="Genomic_DNA"/>
</dbReference>
<dbReference type="SUPFAM" id="SSF54909">
    <property type="entry name" value="Dimeric alpha+beta barrel"/>
    <property type="match status" value="1"/>
</dbReference>
<evidence type="ECO:0000313" key="1">
    <source>
        <dbReference type="EMBL" id="MXQ52165.1"/>
    </source>
</evidence>
<organism evidence="1 2">
    <name type="scientific">Shimazuella alba</name>
    <dbReference type="NCBI Taxonomy" id="2690964"/>
    <lineage>
        <taxon>Bacteria</taxon>
        <taxon>Bacillati</taxon>
        <taxon>Bacillota</taxon>
        <taxon>Bacilli</taxon>
        <taxon>Bacillales</taxon>
        <taxon>Thermoactinomycetaceae</taxon>
        <taxon>Shimazuella</taxon>
    </lineage>
</organism>
<proteinExistence type="predicted"/>
<dbReference type="Gene3D" id="3.30.70.100">
    <property type="match status" value="1"/>
</dbReference>
<protein>
    <recommendedName>
        <fullName evidence="3">EthD domain-containing protein</fullName>
    </recommendedName>
</protein>
<name>A0A6I4VPB5_9BACL</name>
<accession>A0A6I4VPB5</accession>
<comment type="caution">
    <text evidence="1">The sequence shown here is derived from an EMBL/GenBank/DDBJ whole genome shotgun (WGS) entry which is preliminary data.</text>
</comment>
<gene>
    <name evidence="1" type="ORF">GSM42_00060</name>
</gene>
<dbReference type="RefSeq" id="WP_160799221.1">
    <property type="nucleotide sequence ID" value="NZ_WUUL01000001.1"/>
</dbReference>
<dbReference type="Proteomes" id="UP000430692">
    <property type="component" value="Unassembled WGS sequence"/>
</dbReference>
<keyword evidence="2" id="KW-1185">Reference proteome</keyword>
<sequence length="114" mass="13101">MIKTTSIFRNINDLDSFQTFYENIFPKIHQLPGIVETNITRVDEQNVAGIQLIIDTFYESEAAMQNVLVSSEAQALMNQIAQSNIAEFYFFIGEEQYIDLRKKLKETNSEAKKG</sequence>
<reference evidence="1 2" key="1">
    <citation type="submission" date="2019-12" db="EMBL/GenBank/DDBJ databases">
        <title>Whole-genome analyses of novel actinobacteria.</title>
        <authorList>
            <person name="Sahin N."/>
            <person name="Saygin H."/>
        </authorList>
    </citation>
    <scope>NUCLEOTIDE SEQUENCE [LARGE SCALE GENOMIC DNA]</scope>
    <source>
        <strain evidence="1 2">KC615</strain>
    </source>
</reference>
<evidence type="ECO:0008006" key="3">
    <source>
        <dbReference type="Google" id="ProtNLM"/>
    </source>
</evidence>
<dbReference type="AlphaFoldDB" id="A0A6I4VPB5"/>